<sequence>MLKHHTFENGLKYRPDYKWPEEGAERDCPKCNQPLELVENLETYYGKPWWCPPCQWQFSEEDMDGRKKATSKQK</sequence>
<accession>A0A381TJQ0</accession>
<protein>
    <submittedName>
        <fullName evidence="1">Uncharacterized protein</fullName>
    </submittedName>
</protein>
<gene>
    <name evidence="1" type="ORF">METZ01_LOCUS69114</name>
</gene>
<reference evidence="1" key="1">
    <citation type="submission" date="2018-05" db="EMBL/GenBank/DDBJ databases">
        <authorList>
            <person name="Lanie J.A."/>
            <person name="Ng W.-L."/>
            <person name="Kazmierczak K.M."/>
            <person name="Andrzejewski T.M."/>
            <person name="Davidsen T.M."/>
            <person name="Wayne K.J."/>
            <person name="Tettelin H."/>
            <person name="Glass J.I."/>
            <person name="Rusch D."/>
            <person name="Podicherti R."/>
            <person name="Tsui H.-C.T."/>
            <person name="Winkler M.E."/>
        </authorList>
    </citation>
    <scope>NUCLEOTIDE SEQUENCE</scope>
</reference>
<evidence type="ECO:0000313" key="1">
    <source>
        <dbReference type="EMBL" id="SVA16260.1"/>
    </source>
</evidence>
<dbReference type="EMBL" id="UINC01004705">
    <property type="protein sequence ID" value="SVA16260.1"/>
    <property type="molecule type" value="Genomic_DNA"/>
</dbReference>
<dbReference type="AlphaFoldDB" id="A0A381TJQ0"/>
<proteinExistence type="predicted"/>
<organism evidence="1">
    <name type="scientific">marine metagenome</name>
    <dbReference type="NCBI Taxonomy" id="408172"/>
    <lineage>
        <taxon>unclassified sequences</taxon>
        <taxon>metagenomes</taxon>
        <taxon>ecological metagenomes</taxon>
    </lineage>
</organism>
<name>A0A381TJQ0_9ZZZZ</name>